<gene>
    <name evidence="3" type="ORF">EGT74_06535</name>
</gene>
<dbReference type="Proteomes" id="UP000278351">
    <property type="component" value="Unassembled WGS sequence"/>
</dbReference>
<evidence type="ECO:0000256" key="2">
    <source>
        <dbReference type="SAM" id="Phobius"/>
    </source>
</evidence>
<reference evidence="3 4" key="1">
    <citation type="submission" date="2018-11" db="EMBL/GenBank/DDBJ databases">
        <title>Chitinophaga lutea sp.nov., isolate from arsenic contaminated soil.</title>
        <authorList>
            <person name="Zong Y."/>
        </authorList>
    </citation>
    <scope>NUCLEOTIDE SEQUENCE [LARGE SCALE GENOMIC DNA]</scope>
    <source>
        <strain evidence="3 4">ZY74</strain>
    </source>
</reference>
<name>A0A3N4PWJ7_9BACT</name>
<feature type="region of interest" description="Disordered" evidence="1">
    <location>
        <begin position="1"/>
        <end position="21"/>
    </location>
</feature>
<keyword evidence="2" id="KW-0472">Membrane</keyword>
<comment type="caution">
    <text evidence="3">The sequence shown here is derived from an EMBL/GenBank/DDBJ whole genome shotgun (WGS) entry which is preliminary data.</text>
</comment>
<protein>
    <submittedName>
        <fullName evidence="3">Uncharacterized protein</fullName>
    </submittedName>
</protein>
<feature type="region of interest" description="Disordered" evidence="1">
    <location>
        <begin position="76"/>
        <end position="116"/>
    </location>
</feature>
<feature type="transmembrane region" description="Helical" evidence="2">
    <location>
        <begin position="48"/>
        <end position="68"/>
    </location>
</feature>
<organism evidence="3 4">
    <name type="scientific">Chitinophaga lutea</name>
    <dbReference type="NCBI Taxonomy" id="2488634"/>
    <lineage>
        <taxon>Bacteria</taxon>
        <taxon>Pseudomonadati</taxon>
        <taxon>Bacteroidota</taxon>
        <taxon>Chitinophagia</taxon>
        <taxon>Chitinophagales</taxon>
        <taxon>Chitinophagaceae</taxon>
        <taxon>Chitinophaga</taxon>
    </lineage>
</organism>
<keyword evidence="4" id="KW-1185">Reference proteome</keyword>
<evidence type="ECO:0000313" key="4">
    <source>
        <dbReference type="Proteomes" id="UP000278351"/>
    </source>
</evidence>
<dbReference type="RefSeq" id="WP_123845701.1">
    <property type="nucleotide sequence ID" value="NZ_RPDH01000001.1"/>
</dbReference>
<sequence length="116" mass="13050">MRLLSRSKKTEPAQKVSPNPWMRHQLDGLADWLGQRQHRFSLVQKKNMLILFLLAGTAYYSTVLWQVLSSPPATAAPGIPGFASPEPLPSPGRQPAHNPQSYHHYRDTTAVNTHKK</sequence>
<proteinExistence type="predicted"/>
<accession>A0A3N4PWJ7</accession>
<evidence type="ECO:0000313" key="3">
    <source>
        <dbReference type="EMBL" id="RPE13183.1"/>
    </source>
</evidence>
<keyword evidence="2" id="KW-0812">Transmembrane</keyword>
<dbReference type="EMBL" id="RPDH01000001">
    <property type="protein sequence ID" value="RPE13183.1"/>
    <property type="molecule type" value="Genomic_DNA"/>
</dbReference>
<evidence type="ECO:0000256" key="1">
    <source>
        <dbReference type="SAM" id="MobiDB-lite"/>
    </source>
</evidence>
<keyword evidence="2" id="KW-1133">Transmembrane helix</keyword>
<dbReference type="AlphaFoldDB" id="A0A3N4PWJ7"/>